<comment type="caution">
    <text evidence="2">The sequence shown here is derived from an EMBL/GenBank/DDBJ whole genome shotgun (WGS) entry which is preliminary data.</text>
</comment>
<evidence type="ECO:0000313" key="2">
    <source>
        <dbReference type="EMBL" id="MBW0498434.1"/>
    </source>
</evidence>
<feature type="region of interest" description="Disordered" evidence="1">
    <location>
        <begin position="61"/>
        <end position="107"/>
    </location>
</feature>
<feature type="region of interest" description="Disordered" evidence="1">
    <location>
        <begin position="1"/>
        <end position="22"/>
    </location>
</feature>
<protein>
    <submittedName>
        <fullName evidence="2">Uncharacterized protein</fullName>
    </submittedName>
</protein>
<dbReference type="Proteomes" id="UP000765509">
    <property type="component" value="Unassembled WGS sequence"/>
</dbReference>
<reference evidence="2" key="1">
    <citation type="submission" date="2021-03" db="EMBL/GenBank/DDBJ databases">
        <title>Draft genome sequence of rust myrtle Austropuccinia psidii MF-1, a brazilian biotype.</title>
        <authorList>
            <person name="Quecine M.C."/>
            <person name="Pachon D.M.R."/>
            <person name="Bonatelli M.L."/>
            <person name="Correr F.H."/>
            <person name="Franceschini L.M."/>
            <person name="Leite T.F."/>
            <person name="Margarido G.R.A."/>
            <person name="Almeida C.A."/>
            <person name="Ferrarezi J.A."/>
            <person name="Labate C.A."/>
        </authorList>
    </citation>
    <scope>NUCLEOTIDE SEQUENCE</scope>
    <source>
        <strain evidence="2">MF-1</strain>
    </source>
</reference>
<accession>A0A9Q3D7W9</accession>
<organism evidence="2 3">
    <name type="scientific">Austropuccinia psidii MF-1</name>
    <dbReference type="NCBI Taxonomy" id="1389203"/>
    <lineage>
        <taxon>Eukaryota</taxon>
        <taxon>Fungi</taxon>
        <taxon>Dikarya</taxon>
        <taxon>Basidiomycota</taxon>
        <taxon>Pucciniomycotina</taxon>
        <taxon>Pucciniomycetes</taxon>
        <taxon>Pucciniales</taxon>
        <taxon>Sphaerophragmiaceae</taxon>
        <taxon>Austropuccinia</taxon>
    </lineage>
</organism>
<evidence type="ECO:0000256" key="1">
    <source>
        <dbReference type="SAM" id="MobiDB-lite"/>
    </source>
</evidence>
<proteinExistence type="predicted"/>
<gene>
    <name evidence="2" type="ORF">O181_038149</name>
</gene>
<sequence>MDYTRGHTAPIQETSTNQQSTTDQNIIAHLDYMKSENQWLKDEISALKDLFQGIQVHNHNKASTKGLTSTPTGQTPSKLNKQQSPSPSASHKKGPRKSIPPQKISSQTKSLDLDLDNVYIGNINKKLLNSCYTLARVLMNRKDAKSLVPAPPTEAERNTIEGFFNISPDPPLDNASVRLQQKQITLIQSTSKIDSDYLIFIHTTMRRWGIPRFTMDWDNHWDNRFNQIMTQFFLRVWKWGLVCNRFGVVAESEARSINMDEMILMAIYWRHAKSLKRYYKRGLSDEKGLQKDSAANTKRTALFRKSQVRQLYLQEQGVDEQFITGFDEKTVNSNDEIFLKNEGPLVEPENPFWCSLKATEYIDWIEFCQRRIKISPGNNYLTLDNFGSGSNPRARLLPNSPNVDLLAHIPIGLPHDFYDAQFLAGLSYSEEMALKIKPNLFNKIIELNHILPHDSGSFHNWPKKAHIMQVGKGKERQIPEDEAEFDSDDIDHHQIKLDDDDNLEMQIKIEDKDEEIL</sequence>
<keyword evidence="3" id="KW-1185">Reference proteome</keyword>
<dbReference type="OrthoDB" id="2507499at2759"/>
<feature type="compositionally biased region" description="Low complexity" evidence="1">
    <location>
        <begin position="12"/>
        <end position="22"/>
    </location>
</feature>
<dbReference type="EMBL" id="AVOT02014725">
    <property type="protein sequence ID" value="MBW0498434.1"/>
    <property type="molecule type" value="Genomic_DNA"/>
</dbReference>
<name>A0A9Q3D7W9_9BASI</name>
<feature type="compositionally biased region" description="Polar residues" evidence="1">
    <location>
        <begin position="61"/>
        <end position="89"/>
    </location>
</feature>
<dbReference type="AlphaFoldDB" id="A0A9Q3D7W9"/>
<evidence type="ECO:0000313" key="3">
    <source>
        <dbReference type="Proteomes" id="UP000765509"/>
    </source>
</evidence>